<dbReference type="EC" id="6.3.2.1" evidence="8"/>
<keyword evidence="5 8" id="KW-0547">Nucleotide-binding</keyword>
<organism evidence="9 10">
    <name type="scientific">Glycomyces endophyticus</name>
    <dbReference type="NCBI Taxonomy" id="480996"/>
    <lineage>
        <taxon>Bacteria</taxon>
        <taxon>Bacillati</taxon>
        <taxon>Actinomycetota</taxon>
        <taxon>Actinomycetes</taxon>
        <taxon>Glycomycetales</taxon>
        <taxon>Glycomycetaceae</taxon>
        <taxon>Glycomyces</taxon>
    </lineage>
</organism>
<keyword evidence="10" id="KW-1185">Reference proteome</keyword>
<dbReference type="SUPFAM" id="SSF52374">
    <property type="entry name" value="Nucleotidylyl transferase"/>
    <property type="match status" value="1"/>
</dbReference>
<comment type="similarity">
    <text evidence="2 8">Belongs to the pantothenate synthetase family.</text>
</comment>
<evidence type="ECO:0000256" key="6">
    <source>
        <dbReference type="ARBA" id="ARBA00022840"/>
    </source>
</evidence>
<evidence type="ECO:0000256" key="3">
    <source>
        <dbReference type="ARBA" id="ARBA00022598"/>
    </source>
</evidence>
<dbReference type="InterPro" id="IPR003721">
    <property type="entry name" value="Pantoate_ligase"/>
</dbReference>
<evidence type="ECO:0000256" key="7">
    <source>
        <dbReference type="ARBA" id="ARBA00048258"/>
    </source>
</evidence>
<comment type="catalytic activity">
    <reaction evidence="7 8">
        <text>(R)-pantoate + beta-alanine + ATP = (R)-pantothenate + AMP + diphosphate + H(+)</text>
        <dbReference type="Rhea" id="RHEA:10912"/>
        <dbReference type="ChEBI" id="CHEBI:15378"/>
        <dbReference type="ChEBI" id="CHEBI:15980"/>
        <dbReference type="ChEBI" id="CHEBI:29032"/>
        <dbReference type="ChEBI" id="CHEBI:30616"/>
        <dbReference type="ChEBI" id="CHEBI:33019"/>
        <dbReference type="ChEBI" id="CHEBI:57966"/>
        <dbReference type="ChEBI" id="CHEBI:456215"/>
        <dbReference type="EC" id="6.3.2.1"/>
    </reaction>
</comment>
<dbReference type="NCBIfam" id="TIGR00018">
    <property type="entry name" value="panC"/>
    <property type="match status" value="1"/>
</dbReference>
<keyword evidence="8" id="KW-0963">Cytoplasm</keyword>
<dbReference type="EMBL" id="BAAAQF010000002">
    <property type="protein sequence ID" value="GAA1661540.1"/>
    <property type="molecule type" value="Genomic_DNA"/>
</dbReference>
<feature type="active site" description="Proton donor" evidence="8">
    <location>
        <position position="35"/>
    </location>
</feature>
<dbReference type="PANTHER" id="PTHR21299">
    <property type="entry name" value="CYTIDYLATE KINASE/PANTOATE-BETA-ALANINE LIGASE"/>
    <property type="match status" value="1"/>
</dbReference>
<keyword evidence="6 8" id="KW-0067">ATP-binding</keyword>
<evidence type="ECO:0000256" key="2">
    <source>
        <dbReference type="ARBA" id="ARBA00009256"/>
    </source>
</evidence>
<feature type="binding site" evidence="8">
    <location>
        <begin position="184"/>
        <end position="187"/>
    </location>
    <ligand>
        <name>ATP</name>
        <dbReference type="ChEBI" id="CHEBI:30616"/>
    </ligand>
</feature>
<gene>
    <name evidence="8 9" type="primary">panC</name>
    <name evidence="9" type="ORF">GCM10009830_03390</name>
</gene>
<feature type="binding site" evidence="8">
    <location>
        <begin position="147"/>
        <end position="150"/>
    </location>
    <ligand>
        <name>ATP</name>
        <dbReference type="ChEBI" id="CHEBI:30616"/>
    </ligand>
</feature>
<dbReference type="Proteomes" id="UP001499851">
    <property type="component" value="Unassembled WGS sequence"/>
</dbReference>
<dbReference type="NCBIfam" id="TIGR00125">
    <property type="entry name" value="cyt_tran_rel"/>
    <property type="match status" value="1"/>
</dbReference>
<evidence type="ECO:0000256" key="4">
    <source>
        <dbReference type="ARBA" id="ARBA00022655"/>
    </source>
</evidence>
<dbReference type="PANTHER" id="PTHR21299:SF1">
    <property type="entry name" value="PANTOATE--BETA-ALANINE LIGASE"/>
    <property type="match status" value="1"/>
</dbReference>
<sequence>MTALVHTKADLAKARAALPGRVAVVPTMGALHDGHLALIERAGEIADSVIVTVFVNPLQFRPNEDLDKYPRTLDADVARCEAAGVDVVFAPSEEEIYPDGRADVTKVHPREGGEILEGESRPGFFTGVLTVVAKLFHLTRPDVACFGAKDFQQVAMVRRMVRDLDFPVEIETVPTVREADGLAMSSRNAYLSASQRRTALAVPRALRAAQAEAVALVGAGVSDLDYARRIHDAALAVLEAEPGLVVDYVRLRSNFFSVPFVHNNIARILIAVKVGDTRLIDNALVVVKKGWTPDV</sequence>
<feature type="binding site" evidence="8">
    <location>
        <position position="59"/>
    </location>
    <ligand>
        <name>(R)-pantoate</name>
        <dbReference type="ChEBI" id="CHEBI:15980"/>
    </ligand>
</feature>
<evidence type="ECO:0000256" key="5">
    <source>
        <dbReference type="ARBA" id="ARBA00022741"/>
    </source>
</evidence>
<dbReference type="Gene3D" id="3.40.50.620">
    <property type="entry name" value="HUPs"/>
    <property type="match status" value="1"/>
</dbReference>
<comment type="subunit">
    <text evidence="8">Homodimer.</text>
</comment>
<feature type="binding site" evidence="8">
    <location>
        <position position="153"/>
    </location>
    <ligand>
        <name>(R)-pantoate</name>
        <dbReference type="ChEBI" id="CHEBI:15980"/>
    </ligand>
</feature>
<dbReference type="InterPro" id="IPR042176">
    <property type="entry name" value="Pantoate_ligase_C"/>
</dbReference>
<protein>
    <recommendedName>
        <fullName evidence="8">Pantothenate synthetase</fullName>
        <shortName evidence="8">PS</shortName>
        <ecNumber evidence="8">6.3.2.1</ecNumber>
    </recommendedName>
    <alternativeName>
        <fullName evidence="8">Pantoate--beta-alanine ligase</fullName>
    </alternativeName>
    <alternativeName>
        <fullName evidence="8">Pantoate-activating enzyme</fullName>
    </alternativeName>
</protein>
<comment type="function">
    <text evidence="8">Catalyzes the condensation of pantoate with beta-alanine in an ATP-dependent reaction via a pantoyl-adenylate intermediate.</text>
</comment>
<dbReference type="HAMAP" id="MF_00158">
    <property type="entry name" value="PanC"/>
    <property type="match status" value="1"/>
</dbReference>
<comment type="pathway">
    <text evidence="1 8">Cofactor biosynthesis; (R)-pantothenate biosynthesis; (R)-pantothenate from (R)-pantoate and beta-alanine: step 1/1.</text>
</comment>
<dbReference type="Gene3D" id="3.30.1300.10">
    <property type="entry name" value="Pantoate-beta-alanine ligase, C-terminal domain"/>
    <property type="match status" value="1"/>
</dbReference>
<reference evidence="9 10" key="1">
    <citation type="journal article" date="2019" name="Int. J. Syst. Evol. Microbiol.">
        <title>The Global Catalogue of Microorganisms (GCM) 10K type strain sequencing project: providing services to taxonomists for standard genome sequencing and annotation.</title>
        <authorList>
            <consortium name="The Broad Institute Genomics Platform"/>
            <consortium name="The Broad Institute Genome Sequencing Center for Infectious Disease"/>
            <person name="Wu L."/>
            <person name="Ma J."/>
        </authorList>
    </citation>
    <scope>NUCLEOTIDE SEQUENCE [LARGE SCALE GENOMIC DNA]</scope>
    <source>
        <strain evidence="9 10">JCM 16001</strain>
    </source>
</reference>
<dbReference type="RefSeq" id="WP_344480967.1">
    <property type="nucleotide sequence ID" value="NZ_BAAAQF010000002.1"/>
</dbReference>
<dbReference type="InterPro" id="IPR004821">
    <property type="entry name" value="Cyt_trans-like"/>
</dbReference>
<dbReference type="CDD" id="cd00560">
    <property type="entry name" value="PanC"/>
    <property type="match status" value="1"/>
</dbReference>
<feature type="binding site" evidence="8">
    <location>
        <position position="59"/>
    </location>
    <ligand>
        <name>beta-alanine</name>
        <dbReference type="ChEBI" id="CHEBI:57966"/>
    </ligand>
</feature>
<feature type="binding site" evidence="8">
    <location>
        <position position="176"/>
    </location>
    <ligand>
        <name>ATP</name>
        <dbReference type="ChEBI" id="CHEBI:30616"/>
    </ligand>
</feature>
<name>A0ABN2FXH0_9ACTN</name>
<accession>A0ABN2FXH0</accession>
<feature type="binding site" evidence="8">
    <location>
        <begin position="28"/>
        <end position="35"/>
    </location>
    <ligand>
        <name>ATP</name>
        <dbReference type="ChEBI" id="CHEBI:30616"/>
    </ligand>
</feature>
<proteinExistence type="inferred from homology"/>
<evidence type="ECO:0000313" key="10">
    <source>
        <dbReference type="Proteomes" id="UP001499851"/>
    </source>
</evidence>
<keyword evidence="4 8" id="KW-0566">Pantothenate biosynthesis</keyword>
<comment type="miscellaneous">
    <text evidence="8">The reaction proceeds by a bi uni uni bi ping pong mechanism.</text>
</comment>
<evidence type="ECO:0000256" key="1">
    <source>
        <dbReference type="ARBA" id="ARBA00004990"/>
    </source>
</evidence>
<dbReference type="GO" id="GO:0016874">
    <property type="term" value="F:ligase activity"/>
    <property type="evidence" value="ECO:0007669"/>
    <property type="project" value="UniProtKB-KW"/>
</dbReference>
<evidence type="ECO:0000256" key="8">
    <source>
        <dbReference type="HAMAP-Rule" id="MF_00158"/>
    </source>
</evidence>
<comment type="subcellular location">
    <subcellularLocation>
        <location evidence="8">Cytoplasm</location>
    </subcellularLocation>
</comment>
<dbReference type="Pfam" id="PF02569">
    <property type="entry name" value="Pantoate_ligase"/>
    <property type="match status" value="1"/>
</dbReference>
<keyword evidence="3 8" id="KW-0436">Ligase</keyword>
<evidence type="ECO:0000313" key="9">
    <source>
        <dbReference type="EMBL" id="GAA1661540.1"/>
    </source>
</evidence>
<dbReference type="InterPro" id="IPR014729">
    <property type="entry name" value="Rossmann-like_a/b/a_fold"/>
</dbReference>
<comment type="caution">
    <text evidence="9">The sequence shown here is derived from an EMBL/GenBank/DDBJ whole genome shotgun (WGS) entry which is preliminary data.</text>
</comment>